<dbReference type="PRINTS" id="PR00449">
    <property type="entry name" value="RASTRNSFRMNG"/>
</dbReference>
<dbReference type="SMART" id="SM00173">
    <property type="entry name" value="RAS"/>
    <property type="match status" value="1"/>
</dbReference>
<evidence type="ECO:0000256" key="14">
    <source>
        <dbReference type="ARBA" id="ARBA00067841"/>
    </source>
</evidence>
<dbReference type="Proteomes" id="UP000515163">
    <property type="component" value="Unplaced"/>
</dbReference>
<evidence type="ECO:0000256" key="13">
    <source>
        <dbReference type="ARBA" id="ARBA00046278"/>
    </source>
</evidence>
<dbReference type="InterPro" id="IPR005225">
    <property type="entry name" value="Small_GTP-bd"/>
</dbReference>
<evidence type="ECO:0000256" key="7">
    <source>
        <dbReference type="ARBA" id="ARBA00023134"/>
    </source>
</evidence>
<dbReference type="PANTHER" id="PTHR47979">
    <property type="entry name" value="DRAB11-RELATED"/>
    <property type="match status" value="1"/>
</dbReference>
<evidence type="ECO:0000313" key="16">
    <source>
        <dbReference type="RefSeq" id="XP_031557970.1"/>
    </source>
</evidence>
<dbReference type="InterPro" id="IPR027417">
    <property type="entry name" value="P-loop_NTPase"/>
</dbReference>
<dbReference type="RefSeq" id="XP_031557970.1">
    <property type="nucleotide sequence ID" value="XM_031702110.1"/>
</dbReference>
<dbReference type="GO" id="GO:0005525">
    <property type="term" value="F:GTP binding"/>
    <property type="evidence" value="ECO:0007669"/>
    <property type="project" value="UniProtKB-KW"/>
</dbReference>
<keyword evidence="15" id="KW-1185">Reference proteome</keyword>
<evidence type="ECO:0000256" key="11">
    <source>
        <dbReference type="ARBA" id="ARBA00023329"/>
    </source>
</evidence>
<sequence>MRDFESSDSFDYLFKIVLIGDPGVGKTCLVQRFDRGTYLERHGSTIGVDFTMKTITIDEKKIKLQIWDTAGQERFRTITQSYYRNANGVIITYDITKRETFKNVARWSEDVKKYAPKNVMKILVGNKKDLHVERDVSIDEARKCAEHYNMIDAMEASAKDNIKVEEAFIHLATELKREYEKGSQVQNIEDGGVTIESRKINRKWQCCS</sequence>
<keyword evidence="11" id="KW-0968">Cytoplasmic vesicle</keyword>
<dbReference type="GO" id="GO:0005794">
    <property type="term" value="C:Golgi apparatus"/>
    <property type="evidence" value="ECO:0007669"/>
    <property type="project" value="UniProtKB-SubCell"/>
</dbReference>
<keyword evidence="5" id="KW-0547">Nucleotide-binding</keyword>
<gene>
    <name evidence="16" type="primary">LOC116294489</name>
</gene>
<dbReference type="InterPro" id="IPR001806">
    <property type="entry name" value="Small_GTPase"/>
</dbReference>
<comment type="similarity">
    <text evidence="2">Belongs to the small GTPase superfamily. Rab family.</text>
</comment>
<dbReference type="FunCoup" id="A0A6P8HZ73">
    <property type="interactions" value="435"/>
</dbReference>
<keyword evidence="7" id="KW-0342">GTP-binding</keyword>
<dbReference type="Gene3D" id="3.40.50.300">
    <property type="entry name" value="P-loop containing nucleotide triphosphate hydrolases"/>
    <property type="match status" value="1"/>
</dbReference>
<evidence type="ECO:0000256" key="9">
    <source>
        <dbReference type="ARBA" id="ARBA00023288"/>
    </source>
</evidence>
<dbReference type="GO" id="GO:0030670">
    <property type="term" value="C:phagocytic vesicle membrane"/>
    <property type="evidence" value="ECO:0007669"/>
    <property type="project" value="UniProtKB-SubCell"/>
</dbReference>
<dbReference type="SMART" id="SM00176">
    <property type="entry name" value="RAN"/>
    <property type="match status" value="1"/>
</dbReference>
<dbReference type="OrthoDB" id="9989112at2759"/>
<dbReference type="Pfam" id="PF00071">
    <property type="entry name" value="Ras"/>
    <property type="match status" value="1"/>
</dbReference>
<dbReference type="InParanoid" id="A0A6P8HZ73"/>
<dbReference type="SMART" id="SM00174">
    <property type="entry name" value="RHO"/>
    <property type="match status" value="1"/>
</dbReference>
<name>A0A6P8HZ73_ACTTE</name>
<keyword evidence="10" id="KW-0636">Prenylation</keyword>
<keyword evidence="9" id="KW-0449">Lipoprotein</keyword>
<dbReference type="FunFam" id="3.40.50.300:FF:000803">
    <property type="entry name" value="Ras-related protein Rab-43"/>
    <property type="match status" value="1"/>
</dbReference>
<dbReference type="GO" id="GO:0003924">
    <property type="term" value="F:GTPase activity"/>
    <property type="evidence" value="ECO:0007669"/>
    <property type="project" value="InterPro"/>
</dbReference>
<dbReference type="PROSITE" id="PS51419">
    <property type="entry name" value="RAB"/>
    <property type="match status" value="1"/>
</dbReference>
<dbReference type="PROSITE" id="PS51421">
    <property type="entry name" value="RAS"/>
    <property type="match status" value="1"/>
</dbReference>
<dbReference type="SUPFAM" id="SSF52540">
    <property type="entry name" value="P-loop containing nucleoside triphosphate hydrolases"/>
    <property type="match status" value="1"/>
</dbReference>
<reference evidence="16" key="1">
    <citation type="submission" date="2025-08" db="UniProtKB">
        <authorList>
            <consortium name="RefSeq"/>
        </authorList>
    </citation>
    <scope>IDENTIFICATION</scope>
    <source>
        <tissue evidence="16">Tentacle</tissue>
    </source>
</reference>
<keyword evidence="3" id="KW-0488">Methylation</keyword>
<keyword evidence="6" id="KW-0333">Golgi apparatus</keyword>
<evidence type="ECO:0000256" key="12">
    <source>
        <dbReference type="ARBA" id="ARBA00037864"/>
    </source>
</evidence>
<evidence type="ECO:0000256" key="8">
    <source>
        <dbReference type="ARBA" id="ARBA00023136"/>
    </source>
</evidence>
<dbReference type="GeneID" id="116294489"/>
<organism evidence="15 16">
    <name type="scientific">Actinia tenebrosa</name>
    <name type="common">Australian red waratah sea anemone</name>
    <dbReference type="NCBI Taxonomy" id="6105"/>
    <lineage>
        <taxon>Eukaryota</taxon>
        <taxon>Metazoa</taxon>
        <taxon>Cnidaria</taxon>
        <taxon>Anthozoa</taxon>
        <taxon>Hexacorallia</taxon>
        <taxon>Actiniaria</taxon>
        <taxon>Actiniidae</taxon>
        <taxon>Actinia</taxon>
    </lineage>
</organism>
<dbReference type="SMART" id="SM00175">
    <property type="entry name" value="RAB"/>
    <property type="match status" value="1"/>
</dbReference>
<keyword evidence="8" id="KW-0472">Membrane</keyword>
<proteinExistence type="inferred from homology"/>
<dbReference type="NCBIfam" id="TIGR00231">
    <property type="entry name" value="small_GTP"/>
    <property type="match status" value="1"/>
</dbReference>
<dbReference type="PROSITE" id="PS51420">
    <property type="entry name" value="RHO"/>
    <property type="match status" value="1"/>
</dbReference>
<evidence type="ECO:0000256" key="1">
    <source>
        <dbReference type="ARBA" id="ARBA00004580"/>
    </source>
</evidence>
<dbReference type="InterPro" id="IPR050209">
    <property type="entry name" value="Rab_GTPases_membrane_traffic"/>
</dbReference>
<keyword evidence="4" id="KW-0597">Phosphoprotein</keyword>
<evidence type="ECO:0000256" key="2">
    <source>
        <dbReference type="ARBA" id="ARBA00006270"/>
    </source>
</evidence>
<evidence type="ECO:0000256" key="10">
    <source>
        <dbReference type="ARBA" id="ARBA00023289"/>
    </source>
</evidence>
<dbReference type="KEGG" id="aten:116294489"/>
<accession>A0A6P8HZ73</accession>
<evidence type="ECO:0000256" key="5">
    <source>
        <dbReference type="ARBA" id="ARBA00022741"/>
    </source>
</evidence>
<protein>
    <recommendedName>
        <fullName evidence="14">Ras-related protein Rab-43</fullName>
    </recommendedName>
</protein>
<evidence type="ECO:0000256" key="4">
    <source>
        <dbReference type="ARBA" id="ARBA00022553"/>
    </source>
</evidence>
<evidence type="ECO:0000313" key="15">
    <source>
        <dbReference type="Proteomes" id="UP000515163"/>
    </source>
</evidence>
<evidence type="ECO:0000256" key="3">
    <source>
        <dbReference type="ARBA" id="ARBA00022481"/>
    </source>
</evidence>
<evidence type="ECO:0000256" key="6">
    <source>
        <dbReference type="ARBA" id="ARBA00023034"/>
    </source>
</evidence>
<dbReference type="AlphaFoldDB" id="A0A6P8HZ73"/>
<comment type="subcellular location">
    <subcellularLocation>
        <location evidence="1">Cytoplasmic vesicle</location>
        <location evidence="1">Phagosome membrane</location>
    </subcellularLocation>
    <subcellularLocation>
        <location evidence="13">Endomembrane system</location>
        <topology evidence="13">Lipid-anchor</topology>
        <orientation evidence="13">Cytoplasmic side</orientation>
    </subcellularLocation>
    <subcellularLocation>
        <location evidence="12">Golgi apparatus</location>
        <location evidence="12">trans-Golgi network membrane</location>
        <topology evidence="12">Lipid-anchor</topology>
    </subcellularLocation>
</comment>